<feature type="domain" description="DNA replication/recombination mediator RecO N-terminal" evidence="9">
    <location>
        <begin position="1"/>
        <end position="76"/>
    </location>
</feature>
<dbReference type="InterPro" id="IPR003717">
    <property type="entry name" value="RecO"/>
</dbReference>
<evidence type="ECO:0000256" key="1">
    <source>
        <dbReference type="ARBA" id="ARBA00007452"/>
    </source>
</evidence>
<accession>A0AA97DB73</accession>
<keyword evidence="3 7" id="KW-0227">DNA damage</keyword>
<evidence type="ECO:0000313" key="10">
    <source>
        <dbReference type="EMBL" id="WOC32425.1"/>
    </source>
</evidence>
<keyword evidence="5 7" id="KW-0234">DNA repair</keyword>
<dbReference type="Proteomes" id="UP001300604">
    <property type="component" value="Chromosome"/>
</dbReference>
<dbReference type="InterPro" id="IPR042242">
    <property type="entry name" value="RecO_C"/>
</dbReference>
<dbReference type="GO" id="GO:0006302">
    <property type="term" value="P:double-strand break repair"/>
    <property type="evidence" value="ECO:0007669"/>
    <property type="project" value="TreeGrafter"/>
</dbReference>
<evidence type="ECO:0000256" key="8">
    <source>
        <dbReference type="SAM" id="MobiDB-lite"/>
    </source>
</evidence>
<dbReference type="InterPro" id="IPR037278">
    <property type="entry name" value="ARFGAP/RecO"/>
</dbReference>
<dbReference type="AlphaFoldDB" id="A0AA97DB73"/>
<sequence length="272" mass="30177">MQIQTEGVVIRVAAVGESDRLVTVLTRDRGVVRAFARRSRAANSRLVSATQLFCYARILLFCGKDKYMIDDAQPLEVFFELRQDIGRLALAQYFCELAGTLAPQEDKEQAAAFLRLLLGAFQRLCKGGRPLALVKAAVEMRMLGLAGYQPDLIGCAQCRRYEDETMRFFPVEGDLLCSACCEKAGRQGSVILHRGALTALRHTIYAQEQKLFSFALGTQGLQELAGASERYLLARLDRGFHTLDFYHSIPQETGSASPKEKACTAPAERRTS</sequence>
<reference evidence="11" key="2">
    <citation type="submission" date="2024-06" db="EMBL/GenBank/DDBJ databases">
        <title>Caproicibacterium argilliputei sp. nov, a novel caproic acid producing anaerobic bacterium isolated from pit mud.</title>
        <authorList>
            <person name="Zeng C."/>
        </authorList>
    </citation>
    <scope>NUCLEOTIDE SEQUENCE [LARGE SCALE GENOMIC DNA]</scope>
    <source>
        <strain evidence="11">ZCY20-5</strain>
    </source>
</reference>
<dbReference type="GO" id="GO:0043590">
    <property type="term" value="C:bacterial nucleoid"/>
    <property type="evidence" value="ECO:0007669"/>
    <property type="project" value="TreeGrafter"/>
</dbReference>
<feature type="region of interest" description="Disordered" evidence="8">
    <location>
        <begin position="251"/>
        <end position="272"/>
    </location>
</feature>
<evidence type="ECO:0000256" key="5">
    <source>
        <dbReference type="ARBA" id="ARBA00023204"/>
    </source>
</evidence>
<dbReference type="KEGG" id="carl:PXC00_00730"/>
<dbReference type="PANTHER" id="PTHR33991:SF1">
    <property type="entry name" value="DNA REPAIR PROTEIN RECO"/>
    <property type="match status" value="1"/>
</dbReference>
<dbReference type="Gene3D" id="1.20.1440.120">
    <property type="entry name" value="Recombination protein O, C-terminal domain"/>
    <property type="match status" value="1"/>
</dbReference>
<evidence type="ECO:0000313" key="11">
    <source>
        <dbReference type="Proteomes" id="UP001300604"/>
    </source>
</evidence>
<dbReference type="SUPFAM" id="SSF50249">
    <property type="entry name" value="Nucleic acid-binding proteins"/>
    <property type="match status" value="1"/>
</dbReference>
<dbReference type="RefSeq" id="WP_275844868.1">
    <property type="nucleotide sequence ID" value="NZ_CP135996.1"/>
</dbReference>
<gene>
    <name evidence="7 10" type="primary">recO</name>
    <name evidence="10" type="ORF">PXC00_00730</name>
</gene>
<keyword evidence="4 7" id="KW-0233">DNA recombination</keyword>
<dbReference type="Gene3D" id="6.20.220.20">
    <property type="entry name" value="Recombination protein O, zinc-binding domain"/>
    <property type="match status" value="1"/>
</dbReference>
<protein>
    <recommendedName>
        <fullName evidence="2 7">DNA repair protein RecO</fullName>
    </recommendedName>
    <alternativeName>
        <fullName evidence="6 7">Recombination protein O</fullName>
    </alternativeName>
</protein>
<dbReference type="InterPro" id="IPR022572">
    <property type="entry name" value="DNA_rep/recomb_RecO_N"/>
</dbReference>
<keyword evidence="11" id="KW-1185">Reference proteome</keyword>
<dbReference type="NCBIfam" id="TIGR00613">
    <property type="entry name" value="reco"/>
    <property type="match status" value="1"/>
</dbReference>
<dbReference type="PANTHER" id="PTHR33991">
    <property type="entry name" value="DNA REPAIR PROTEIN RECO"/>
    <property type="match status" value="1"/>
</dbReference>
<evidence type="ECO:0000256" key="4">
    <source>
        <dbReference type="ARBA" id="ARBA00023172"/>
    </source>
</evidence>
<evidence type="ECO:0000256" key="6">
    <source>
        <dbReference type="ARBA" id="ARBA00033409"/>
    </source>
</evidence>
<comment type="similarity">
    <text evidence="1 7">Belongs to the RecO family.</text>
</comment>
<evidence type="ECO:0000256" key="2">
    <source>
        <dbReference type="ARBA" id="ARBA00021310"/>
    </source>
</evidence>
<reference evidence="10 11" key="1">
    <citation type="submission" date="2024-06" db="EMBL/GenBank/DDBJ databases">
        <title>Caproicibacterium argilliputei sp. nov, a novel caproic acid producing anaerobic bacterium isolated from pit mud.</title>
        <authorList>
            <person name="Xia S."/>
        </authorList>
    </citation>
    <scope>NUCLEOTIDE SEQUENCE [LARGE SCALE GENOMIC DNA]</scope>
    <source>
        <strain evidence="10 11">ZCY20-5</strain>
    </source>
</reference>
<organism evidence="10 11">
    <name type="scientific">Caproicibacterium argilliputei</name>
    <dbReference type="NCBI Taxonomy" id="3030016"/>
    <lineage>
        <taxon>Bacteria</taxon>
        <taxon>Bacillati</taxon>
        <taxon>Bacillota</taxon>
        <taxon>Clostridia</taxon>
        <taxon>Eubacteriales</taxon>
        <taxon>Oscillospiraceae</taxon>
        <taxon>Caproicibacterium</taxon>
    </lineage>
</organism>
<evidence type="ECO:0000256" key="3">
    <source>
        <dbReference type="ARBA" id="ARBA00022763"/>
    </source>
</evidence>
<evidence type="ECO:0000259" key="9">
    <source>
        <dbReference type="Pfam" id="PF11967"/>
    </source>
</evidence>
<dbReference type="GO" id="GO:0006310">
    <property type="term" value="P:DNA recombination"/>
    <property type="evidence" value="ECO:0007669"/>
    <property type="project" value="UniProtKB-UniRule"/>
</dbReference>
<dbReference type="HAMAP" id="MF_00201">
    <property type="entry name" value="RecO"/>
    <property type="match status" value="1"/>
</dbReference>
<dbReference type="Gene3D" id="2.40.50.140">
    <property type="entry name" value="Nucleic acid-binding proteins"/>
    <property type="match status" value="1"/>
</dbReference>
<dbReference type="Pfam" id="PF02565">
    <property type="entry name" value="RecO_C"/>
    <property type="match status" value="1"/>
</dbReference>
<reference evidence="11" key="3">
    <citation type="submission" date="2024-06" db="EMBL/GenBank/DDBJ databases">
        <authorList>
            <person name="Zeng C."/>
        </authorList>
    </citation>
    <scope>NUCLEOTIDE SEQUENCE [LARGE SCALE GENOMIC DNA]</scope>
    <source>
        <strain evidence="11">ZCY20-5</strain>
    </source>
</reference>
<dbReference type="SUPFAM" id="SSF57863">
    <property type="entry name" value="ArfGap/RecO-like zinc finger"/>
    <property type="match status" value="1"/>
</dbReference>
<proteinExistence type="inferred from homology"/>
<evidence type="ECO:0000256" key="7">
    <source>
        <dbReference type="HAMAP-Rule" id="MF_00201"/>
    </source>
</evidence>
<dbReference type="InterPro" id="IPR012340">
    <property type="entry name" value="NA-bd_OB-fold"/>
</dbReference>
<dbReference type="Pfam" id="PF11967">
    <property type="entry name" value="RecO_N"/>
    <property type="match status" value="1"/>
</dbReference>
<feature type="compositionally biased region" description="Basic and acidic residues" evidence="8">
    <location>
        <begin position="258"/>
        <end position="272"/>
    </location>
</feature>
<name>A0AA97DB73_9FIRM</name>
<comment type="function">
    <text evidence="7">Involved in DNA repair and RecF pathway recombination.</text>
</comment>
<dbReference type="EMBL" id="CP135996">
    <property type="protein sequence ID" value="WOC32425.1"/>
    <property type="molecule type" value="Genomic_DNA"/>
</dbReference>